<comment type="catalytic activity">
    <reaction evidence="3">
        <text>[protein]-L-glutamate 5-O-methyl ester + H2O = L-glutamyl-[protein] + methanol + H(+)</text>
        <dbReference type="Rhea" id="RHEA:23236"/>
        <dbReference type="Rhea" id="RHEA-COMP:10208"/>
        <dbReference type="Rhea" id="RHEA-COMP:10311"/>
        <dbReference type="ChEBI" id="CHEBI:15377"/>
        <dbReference type="ChEBI" id="CHEBI:15378"/>
        <dbReference type="ChEBI" id="CHEBI:17790"/>
        <dbReference type="ChEBI" id="CHEBI:29973"/>
        <dbReference type="ChEBI" id="CHEBI:82795"/>
        <dbReference type="EC" id="3.1.1.61"/>
    </reaction>
</comment>
<dbReference type="Gene3D" id="3.40.50.180">
    <property type="entry name" value="Methylesterase CheB, C-terminal domain"/>
    <property type="match status" value="1"/>
</dbReference>
<evidence type="ECO:0000313" key="6">
    <source>
        <dbReference type="EMBL" id="GAO40953.1"/>
    </source>
</evidence>
<dbReference type="InterPro" id="IPR000673">
    <property type="entry name" value="Sig_transdc_resp-reg_Me-estase"/>
</dbReference>
<feature type="domain" description="CheB-type methylesterase" evidence="5">
    <location>
        <begin position="44"/>
        <end position="226"/>
    </location>
</feature>
<evidence type="ECO:0000256" key="2">
    <source>
        <dbReference type="ARBA" id="ARBA00039140"/>
    </source>
</evidence>
<keyword evidence="1 4" id="KW-0378">Hydrolase</keyword>
<evidence type="ECO:0000256" key="1">
    <source>
        <dbReference type="ARBA" id="ARBA00022801"/>
    </source>
</evidence>
<dbReference type="PANTHER" id="PTHR42872:SF6">
    <property type="entry name" value="PROTEIN-GLUTAMATE METHYLESTERASE_PROTEIN-GLUTAMINE GLUTAMINASE"/>
    <property type="match status" value="1"/>
</dbReference>
<dbReference type="GO" id="GO:0008984">
    <property type="term" value="F:protein-glutamate methylesterase activity"/>
    <property type="evidence" value="ECO:0007669"/>
    <property type="project" value="UniProtKB-EC"/>
</dbReference>
<keyword evidence="4" id="KW-0145">Chemotaxis</keyword>
<dbReference type="SUPFAM" id="SSF52738">
    <property type="entry name" value="Methylesterase CheB, C-terminal domain"/>
    <property type="match status" value="1"/>
</dbReference>
<name>A0A0E9MU04_9SPHN</name>
<dbReference type="GO" id="GO:0000156">
    <property type="term" value="F:phosphorelay response regulator activity"/>
    <property type="evidence" value="ECO:0007669"/>
    <property type="project" value="InterPro"/>
</dbReference>
<dbReference type="PROSITE" id="PS50122">
    <property type="entry name" value="CHEB"/>
    <property type="match status" value="1"/>
</dbReference>
<reference evidence="6 7" key="1">
    <citation type="submission" date="2015-04" db="EMBL/GenBank/DDBJ databases">
        <title>Whole genome shotgun sequence of Sphingomonas changbaiensis NBRC 104936.</title>
        <authorList>
            <person name="Katano-Makiyama Y."/>
            <person name="Hosoyama A."/>
            <person name="Hashimoto M."/>
            <person name="Noguchi M."/>
            <person name="Tsuchikane K."/>
            <person name="Ohji S."/>
            <person name="Yamazoe A."/>
            <person name="Ichikawa N."/>
            <person name="Kimura A."/>
            <person name="Fujita N."/>
        </authorList>
    </citation>
    <scope>NUCLEOTIDE SEQUENCE [LARGE SCALE GENOMIC DNA]</scope>
    <source>
        <strain evidence="6 7">NBRC 104936</strain>
    </source>
</reference>
<dbReference type="PANTHER" id="PTHR42872">
    <property type="entry name" value="PROTEIN-GLUTAMATE METHYLESTERASE/PROTEIN-GLUTAMINE GLUTAMINASE"/>
    <property type="match status" value="1"/>
</dbReference>
<feature type="active site" evidence="4">
    <location>
        <position position="82"/>
    </location>
</feature>
<evidence type="ECO:0000256" key="3">
    <source>
        <dbReference type="ARBA" id="ARBA00048267"/>
    </source>
</evidence>
<dbReference type="AlphaFoldDB" id="A0A0E9MU04"/>
<accession>A0A0E9MU04</accession>
<protein>
    <recommendedName>
        <fullName evidence="2">protein-glutamate methylesterase</fullName>
        <ecNumber evidence="2">3.1.1.61</ecNumber>
    </recommendedName>
</protein>
<comment type="caution">
    <text evidence="6">The sequence shown here is derived from an EMBL/GenBank/DDBJ whole genome shotgun (WGS) entry which is preliminary data.</text>
</comment>
<feature type="active site" evidence="4">
    <location>
        <position position="175"/>
    </location>
</feature>
<sequence length="240" mass="25221">MARTSISQSASRLRRDRSITYVMSLTYGPLSASIGRGMSAAPAPLRYGAVVIGASAGGVRVLGEILALLPADFPLPILIVLHLSRTQDSRLAEVLGYRSRLPVAWARWGERAVPGRVYVAPRDRHLLLQSNGRLALSNADPVAWWRPAVDRLFESAAAALGPRAIGVVLSGALWDGTRGIAAIREAGGVTIAQDEQSSDHFEMPAGAIDIGGADIVLPPAKIAEALQVLAGLLAEKPAAA</sequence>
<evidence type="ECO:0000256" key="4">
    <source>
        <dbReference type="PROSITE-ProRule" id="PRU00050"/>
    </source>
</evidence>
<dbReference type="GO" id="GO:0006935">
    <property type="term" value="P:chemotaxis"/>
    <property type="evidence" value="ECO:0007669"/>
    <property type="project" value="UniProtKB-UniRule"/>
</dbReference>
<organism evidence="6 7">
    <name type="scientific">Sphingomonas changbaiensis NBRC 104936</name>
    <dbReference type="NCBI Taxonomy" id="1219043"/>
    <lineage>
        <taxon>Bacteria</taxon>
        <taxon>Pseudomonadati</taxon>
        <taxon>Pseudomonadota</taxon>
        <taxon>Alphaproteobacteria</taxon>
        <taxon>Sphingomonadales</taxon>
        <taxon>Sphingomonadaceae</taxon>
        <taxon>Sphingomonas</taxon>
    </lineage>
</organism>
<keyword evidence="7" id="KW-1185">Reference proteome</keyword>
<dbReference type="GO" id="GO:0005737">
    <property type="term" value="C:cytoplasm"/>
    <property type="evidence" value="ECO:0007669"/>
    <property type="project" value="InterPro"/>
</dbReference>
<dbReference type="EC" id="3.1.1.61" evidence="2"/>
<dbReference type="Pfam" id="PF01339">
    <property type="entry name" value="CheB_methylest"/>
    <property type="match status" value="1"/>
</dbReference>
<dbReference type="InterPro" id="IPR035909">
    <property type="entry name" value="CheB_C"/>
</dbReference>
<evidence type="ECO:0000313" key="7">
    <source>
        <dbReference type="Proteomes" id="UP000033202"/>
    </source>
</evidence>
<feature type="active site" evidence="4">
    <location>
        <position position="55"/>
    </location>
</feature>
<proteinExistence type="predicted"/>
<dbReference type="EMBL" id="BBWU01000053">
    <property type="protein sequence ID" value="GAO40953.1"/>
    <property type="molecule type" value="Genomic_DNA"/>
</dbReference>
<evidence type="ECO:0000259" key="5">
    <source>
        <dbReference type="PROSITE" id="PS50122"/>
    </source>
</evidence>
<dbReference type="STRING" id="1219043.SCH01S_53_00250"/>
<dbReference type="CDD" id="cd16433">
    <property type="entry name" value="CheB"/>
    <property type="match status" value="1"/>
</dbReference>
<gene>
    <name evidence="6" type="ORF">SCH01S_53_00250</name>
</gene>
<dbReference type="Proteomes" id="UP000033202">
    <property type="component" value="Unassembled WGS sequence"/>
</dbReference>